<evidence type="ECO:0000256" key="3">
    <source>
        <dbReference type="ARBA" id="ARBA00022448"/>
    </source>
</evidence>
<dbReference type="PANTHER" id="PTHR33446:SF14">
    <property type="entry name" value="PROTEIN TONB"/>
    <property type="match status" value="1"/>
</dbReference>
<gene>
    <name evidence="13" type="ORF">FIV46_06690</name>
</gene>
<dbReference type="GO" id="GO:0015031">
    <property type="term" value="P:protein transport"/>
    <property type="evidence" value="ECO:0007669"/>
    <property type="project" value="UniProtKB-UniRule"/>
</dbReference>
<dbReference type="InterPro" id="IPR006260">
    <property type="entry name" value="TonB/TolA_C"/>
</dbReference>
<dbReference type="NCBIfam" id="TIGR01352">
    <property type="entry name" value="tonB_Cterm"/>
    <property type="match status" value="1"/>
</dbReference>
<dbReference type="GO" id="GO:0015891">
    <property type="term" value="P:siderophore transport"/>
    <property type="evidence" value="ECO:0007669"/>
    <property type="project" value="InterPro"/>
</dbReference>
<keyword evidence="4 10" id="KW-1003">Cell membrane</keyword>
<evidence type="ECO:0000256" key="2">
    <source>
        <dbReference type="ARBA" id="ARBA00006555"/>
    </source>
</evidence>
<evidence type="ECO:0000256" key="8">
    <source>
        <dbReference type="ARBA" id="ARBA00022989"/>
    </source>
</evidence>
<evidence type="ECO:0000256" key="9">
    <source>
        <dbReference type="ARBA" id="ARBA00023136"/>
    </source>
</evidence>
<evidence type="ECO:0000256" key="11">
    <source>
        <dbReference type="SAM" id="MobiDB-lite"/>
    </source>
</evidence>
<dbReference type="InterPro" id="IPR051045">
    <property type="entry name" value="TonB-dependent_transducer"/>
</dbReference>
<dbReference type="GO" id="GO:0030288">
    <property type="term" value="C:outer membrane-bounded periplasmic space"/>
    <property type="evidence" value="ECO:0007669"/>
    <property type="project" value="InterPro"/>
</dbReference>
<comment type="similarity">
    <text evidence="2 10">Belongs to the TonB family.</text>
</comment>
<dbReference type="GO" id="GO:0055085">
    <property type="term" value="P:transmembrane transport"/>
    <property type="evidence" value="ECO:0007669"/>
    <property type="project" value="InterPro"/>
</dbReference>
<keyword evidence="5 10" id="KW-0997">Cell inner membrane</keyword>
<dbReference type="PROSITE" id="PS52015">
    <property type="entry name" value="TONB_CTD"/>
    <property type="match status" value="1"/>
</dbReference>
<keyword evidence="6 10" id="KW-0812">Transmembrane</keyword>
<feature type="region of interest" description="Disordered" evidence="11">
    <location>
        <begin position="53"/>
        <end position="77"/>
    </location>
</feature>
<dbReference type="SUPFAM" id="SSF74653">
    <property type="entry name" value="TolA/TonB C-terminal domain"/>
    <property type="match status" value="1"/>
</dbReference>
<comment type="caution">
    <text evidence="13">The sequence shown here is derived from an EMBL/GenBank/DDBJ whole genome shotgun (WGS) entry which is preliminary data.</text>
</comment>
<dbReference type="GO" id="GO:0031992">
    <property type="term" value="F:energy transducer activity"/>
    <property type="evidence" value="ECO:0007669"/>
    <property type="project" value="InterPro"/>
</dbReference>
<comment type="subcellular location">
    <subcellularLocation>
        <location evidence="1 10">Cell inner membrane</location>
        <topology evidence="1 10">Single-pass membrane protein</topology>
        <orientation evidence="1 10">Periplasmic side</orientation>
    </subcellularLocation>
</comment>
<dbReference type="Proteomes" id="UP000319148">
    <property type="component" value="Unassembled WGS sequence"/>
</dbReference>
<organism evidence="13 14">
    <name type="scientific">Emcibacter nanhaiensis</name>
    <dbReference type="NCBI Taxonomy" id="1505037"/>
    <lineage>
        <taxon>Bacteria</taxon>
        <taxon>Pseudomonadati</taxon>
        <taxon>Pseudomonadota</taxon>
        <taxon>Alphaproteobacteria</taxon>
        <taxon>Emcibacterales</taxon>
        <taxon>Emcibacteraceae</taxon>
        <taxon>Emcibacter</taxon>
    </lineage>
</organism>
<proteinExistence type="inferred from homology"/>
<dbReference type="EMBL" id="VFIY01000005">
    <property type="protein sequence ID" value="TPD62061.1"/>
    <property type="molecule type" value="Genomic_DNA"/>
</dbReference>
<dbReference type="AlphaFoldDB" id="A0A501PQV4"/>
<evidence type="ECO:0000256" key="7">
    <source>
        <dbReference type="ARBA" id="ARBA00022927"/>
    </source>
</evidence>
<keyword evidence="14" id="KW-1185">Reference proteome</keyword>
<dbReference type="OrthoDB" id="7630804at2"/>
<dbReference type="InterPro" id="IPR003538">
    <property type="entry name" value="TonB"/>
</dbReference>
<dbReference type="PRINTS" id="PR01374">
    <property type="entry name" value="TONBPROTEIN"/>
</dbReference>
<keyword evidence="10" id="KW-0735">Signal-anchor</keyword>
<keyword evidence="3 10" id="KW-0813">Transport</keyword>
<dbReference type="Gene3D" id="3.30.1150.10">
    <property type="match status" value="1"/>
</dbReference>
<evidence type="ECO:0000256" key="1">
    <source>
        <dbReference type="ARBA" id="ARBA00004383"/>
    </source>
</evidence>
<dbReference type="GO" id="GO:0005886">
    <property type="term" value="C:plasma membrane"/>
    <property type="evidence" value="ECO:0007669"/>
    <property type="project" value="UniProtKB-SubCell"/>
</dbReference>
<dbReference type="PANTHER" id="PTHR33446">
    <property type="entry name" value="PROTEIN TONB-RELATED"/>
    <property type="match status" value="1"/>
</dbReference>
<evidence type="ECO:0000313" key="13">
    <source>
        <dbReference type="EMBL" id="TPD62061.1"/>
    </source>
</evidence>
<feature type="transmembrane region" description="Helical" evidence="10">
    <location>
        <begin position="6"/>
        <end position="26"/>
    </location>
</feature>
<dbReference type="InterPro" id="IPR037682">
    <property type="entry name" value="TonB_C"/>
</dbReference>
<comment type="function">
    <text evidence="10">Interacts with outer membrane receptor proteins that carry out high-affinity binding and energy dependent uptake into the periplasmic space of specific substrates. It could act to transduce energy from the cytoplasmic membrane to specific energy-requiring processes in the outer membrane, resulting in the release into the periplasm of ligands bound by these outer membrane proteins.</text>
</comment>
<keyword evidence="7 10" id="KW-0653">Protein transport</keyword>
<feature type="domain" description="TonB C-terminal" evidence="12">
    <location>
        <begin position="109"/>
        <end position="200"/>
    </location>
</feature>
<keyword evidence="9 10" id="KW-0472">Membrane</keyword>
<dbReference type="Pfam" id="PF03544">
    <property type="entry name" value="TonB_C"/>
    <property type="match status" value="1"/>
</dbReference>
<reference evidence="14" key="1">
    <citation type="submission" date="2019-06" db="EMBL/GenBank/DDBJ databases">
        <title>The complete genome of Emcibacter congregatus ZYLT.</title>
        <authorList>
            <person name="Zhao Z."/>
        </authorList>
    </citation>
    <scope>NUCLEOTIDE SEQUENCE [LARGE SCALE GENOMIC DNA]</scope>
    <source>
        <strain evidence="14">MCCC 1A06723</strain>
    </source>
</reference>
<protein>
    <recommendedName>
        <fullName evidence="10">Protein TonB</fullName>
    </recommendedName>
</protein>
<evidence type="ECO:0000259" key="12">
    <source>
        <dbReference type="PROSITE" id="PS52015"/>
    </source>
</evidence>
<keyword evidence="8 10" id="KW-1133">Transmembrane helix</keyword>
<evidence type="ECO:0000256" key="10">
    <source>
        <dbReference type="RuleBase" id="RU362123"/>
    </source>
</evidence>
<evidence type="ECO:0000313" key="14">
    <source>
        <dbReference type="Proteomes" id="UP000319148"/>
    </source>
</evidence>
<evidence type="ECO:0000256" key="5">
    <source>
        <dbReference type="ARBA" id="ARBA00022519"/>
    </source>
</evidence>
<sequence>MARYTVAFGFAVLVTFALFFAMQLLIAMSGKPNTQKGVNIRVEIADVRKAREVEQKVRKPDKPEEVETPPETPDIEMDTNLNSVQTGFEIGAAQVDTGIQVAGTGGFAASDGDYLPIVKVAPVYPRRAAERGIEGYVILEFTVTKNGTVKDIVVVETTSSLFNRAAIKAAEKFKYKPKVVDGQPVDVAGVLHKITFELEK</sequence>
<name>A0A501PQV4_9PROT</name>
<evidence type="ECO:0000256" key="6">
    <source>
        <dbReference type="ARBA" id="ARBA00022692"/>
    </source>
</evidence>
<evidence type="ECO:0000256" key="4">
    <source>
        <dbReference type="ARBA" id="ARBA00022475"/>
    </source>
</evidence>
<feature type="compositionally biased region" description="Acidic residues" evidence="11">
    <location>
        <begin position="66"/>
        <end position="77"/>
    </location>
</feature>
<accession>A0A501PQV4</accession>
<feature type="compositionally biased region" description="Basic and acidic residues" evidence="11">
    <location>
        <begin position="53"/>
        <end position="65"/>
    </location>
</feature>